<evidence type="ECO:0000256" key="1">
    <source>
        <dbReference type="SAM" id="SignalP"/>
    </source>
</evidence>
<protein>
    <submittedName>
        <fullName evidence="2">Uncharacterized protein</fullName>
    </submittedName>
</protein>
<feature type="signal peptide" evidence="1">
    <location>
        <begin position="1"/>
        <end position="25"/>
    </location>
</feature>
<dbReference type="Proteomes" id="UP000784294">
    <property type="component" value="Unassembled WGS sequence"/>
</dbReference>
<comment type="caution">
    <text evidence="2">The sequence shown here is derived from an EMBL/GenBank/DDBJ whole genome shotgun (WGS) entry which is preliminary data.</text>
</comment>
<dbReference type="AlphaFoldDB" id="A0A3S5B2L5"/>
<organism evidence="2 3">
    <name type="scientific">Protopolystoma xenopodis</name>
    <dbReference type="NCBI Taxonomy" id="117903"/>
    <lineage>
        <taxon>Eukaryota</taxon>
        <taxon>Metazoa</taxon>
        <taxon>Spiralia</taxon>
        <taxon>Lophotrochozoa</taxon>
        <taxon>Platyhelminthes</taxon>
        <taxon>Monogenea</taxon>
        <taxon>Polyopisthocotylea</taxon>
        <taxon>Polystomatidea</taxon>
        <taxon>Polystomatidae</taxon>
        <taxon>Protopolystoma</taxon>
    </lineage>
</organism>
<keyword evidence="3" id="KW-1185">Reference proteome</keyword>
<evidence type="ECO:0000313" key="3">
    <source>
        <dbReference type="Proteomes" id="UP000784294"/>
    </source>
</evidence>
<keyword evidence="1" id="KW-0732">Signal</keyword>
<accession>A0A3S5B2L5</accession>
<name>A0A3S5B2L5_9PLAT</name>
<feature type="chain" id="PRO_5018638602" evidence="1">
    <location>
        <begin position="26"/>
        <end position="209"/>
    </location>
</feature>
<evidence type="ECO:0000313" key="2">
    <source>
        <dbReference type="EMBL" id="VEL34744.1"/>
    </source>
</evidence>
<sequence>MEEANSGLAYLVRLVLLIQLIFAQAQPSLQLPGNPSEYESRGVARLNKSNVCLYLKCQGSSSLNHCWTWGLERIPPNSLVRKMAKLTDDADYDAREKFENVPNPLSDAGNHNSYYGRRLQTRPEDYIYDCCPGYTRAEMGDTDNCDQVEPTWMSITMHLSSTGYTNSSEALLLTSGVHDIVNESSNEAYTIFMPMNDEDISRGEVNYAE</sequence>
<reference evidence="2" key="1">
    <citation type="submission" date="2018-11" db="EMBL/GenBank/DDBJ databases">
        <authorList>
            <consortium name="Pathogen Informatics"/>
        </authorList>
    </citation>
    <scope>NUCLEOTIDE SEQUENCE</scope>
</reference>
<gene>
    <name evidence="2" type="ORF">PXEA_LOCUS28184</name>
</gene>
<proteinExistence type="predicted"/>
<dbReference type="EMBL" id="CAAALY010248304">
    <property type="protein sequence ID" value="VEL34744.1"/>
    <property type="molecule type" value="Genomic_DNA"/>
</dbReference>